<protein>
    <submittedName>
        <fullName evidence="2">Uncharacterized protein</fullName>
    </submittedName>
</protein>
<dbReference type="EMBL" id="GBXM01042305">
    <property type="protein sequence ID" value="JAH66272.1"/>
    <property type="molecule type" value="Transcribed_RNA"/>
</dbReference>
<sequence>MGSRGKPYPATSRDGARPYHKKLQDTFLTQPHVFVPLSS</sequence>
<evidence type="ECO:0000256" key="1">
    <source>
        <dbReference type="SAM" id="MobiDB-lite"/>
    </source>
</evidence>
<accession>A0A0E9UKF1</accession>
<proteinExistence type="predicted"/>
<organism evidence="2">
    <name type="scientific">Anguilla anguilla</name>
    <name type="common">European freshwater eel</name>
    <name type="synonym">Muraena anguilla</name>
    <dbReference type="NCBI Taxonomy" id="7936"/>
    <lineage>
        <taxon>Eukaryota</taxon>
        <taxon>Metazoa</taxon>
        <taxon>Chordata</taxon>
        <taxon>Craniata</taxon>
        <taxon>Vertebrata</taxon>
        <taxon>Euteleostomi</taxon>
        <taxon>Actinopterygii</taxon>
        <taxon>Neopterygii</taxon>
        <taxon>Teleostei</taxon>
        <taxon>Anguilliformes</taxon>
        <taxon>Anguillidae</taxon>
        <taxon>Anguilla</taxon>
    </lineage>
</organism>
<reference evidence="2" key="1">
    <citation type="submission" date="2014-11" db="EMBL/GenBank/DDBJ databases">
        <authorList>
            <person name="Amaro Gonzalez C."/>
        </authorList>
    </citation>
    <scope>NUCLEOTIDE SEQUENCE</scope>
</reference>
<dbReference type="AlphaFoldDB" id="A0A0E9UKF1"/>
<feature type="region of interest" description="Disordered" evidence="1">
    <location>
        <begin position="1"/>
        <end position="22"/>
    </location>
</feature>
<reference evidence="2" key="2">
    <citation type="journal article" date="2015" name="Fish Shellfish Immunol.">
        <title>Early steps in the European eel (Anguilla anguilla)-Vibrio vulnificus interaction in the gills: Role of the RtxA13 toxin.</title>
        <authorList>
            <person name="Callol A."/>
            <person name="Pajuelo D."/>
            <person name="Ebbesson L."/>
            <person name="Teles M."/>
            <person name="MacKenzie S."/>
            <person name="Amaro C."/>
        </authorList>
    </citation>
    <scope>NUCLEOTIDE SEQUENCE</scope>
</reference>
<name>A0A0E9UKF1_ANGAN</name>
<evidence type="ECO:0000313" key="2">
    <source>
        <dbReference type="EMBL" id="JAH66272.1"/>
    </source>
</evidence>